<gene>
    <name evidence="2" type="ORF">BEN49_04300</name>
</gene>
<proteinExistence type="predicted"/>
<name>A0A1G1TL55_9BACT</name>
<keyword evidence="3" id="KW-1185">Reference proteome</keyword>
<dbReference type="EMBL" id="MDZA01000044">
    <property type="protein sequence ID" value="OGX91607.1"/>
    <property type="molecule type" value="Genomic_DNA"/>
</dbReference>
<evidence type="ECO:0000259" key="1">
    <source>
        <dbReference type="Pfam" id="PF10077"/>
    </source>
</evidence>
<sequence>MIASFAQLLAFQATAQQNAPVNSAPLAPNAPADRPMSVVVADKADSEAASAAFEQHIAPAIKKARATLPQAKNRFLQGLPSGQAFYVTTRISDPNGPYEQVFVRVKQWQGTRVQGFIASQLDVVKTYQQNQLITFSTSDIFDWTISRPDGSEEGNFIGKLIDADSQ</sequence>
<dbReference type="Proteomes" id="UP000177506">
    <property type="component" value="Unassembled WGS sequence"/>
</dbReference>
<accession>A0A1G1TL55</accession>
<dbReference type="AlphaFoldDB" id="A0A1G1TL55"/>
<evidence type="ECO:0000313" key="2">
    <source>
        <dbReference type="EMBL" id="OGX91607.1"/>
    </source>
</evidence>
<evidence type="ECO:0000313" key="3">
    <source>
        <dbReference type="Proteomes" id="UP000177506"/>
    </source>
</evidence>
<reference evidence="2 3" key="1">
    <citation type="submission" date="2016-08" db="EMBL/GenBank/DDBJ databases">
        <title>Hymenobacter coccineus sp. nov., Hymenobacter lapidarius sp. nov. and Hymenobacter glacialis sp. nov., isolated from Antarctic soil.</title>
        <authorList>
            <person name="Sedlacek I."/>
            <person name="Kralova S."/>
            <person name="Kyrova K."/>
            <person name="Maslanova I."/>
            <person name="Stankova E."/>
            <person name="Vrbovska V."/>
            <person name="Nemec M."/>
            <person name="Bartak M."/>
            <person name="Svec P."/>
            <person name="Busse H.-J."/>
            <person name="Pantucek R."/>
        </authorList>
    </citation>
    <scope>NUCLEOTIDE SEQUENCE [LARGE SCALE GENOMIC DNA]</scope>
    <source>
        <strain evidence="2 3">CCM 8649</strain>
    </source>
</reference>
<comment type="caution">
    <text evidence="2">The sequence shown here is derived from an EMBL/GenBank/DDBJ whole genome shotgun (WGS) entry which is preliminary data.</text>
</comment>
<dbReference type="Pfam" id="PF10077">
    <property type="entry name" value="DUF2314"/>
    <property type="match status" value="1"/>
</dbReference>
<dbReference type="InterPro" id="IPR018756">
    <property type="entry name" value="DUF2314"/>
</dbReference>
<protein>
    <recommendedName>
        <fullName evidence="1">DUF2314 domain-containing protein</fullName>
    </recommendedName>
</protein>
<feature type="domain" description="DUF2314" evidence="1">
    <location>
        <begin position="55"/>
        <end position="148"/>
    </location>
</feature>
<organism evidence="2 3">
    <name type="scientific">Hymenobacter coccineus</name>
    <dbReference type="NCBI Taxonomy" id="1908235"/>
    <lineage>
        <taxon>Bacteria</taxon>
        <taxon>Pseudomonadati</taxon>
        <taxon>Bacteroidota</taxon>
        <taxon>Cytophagia</taxon>
        <taxon>Cytophagales</taxon>
        <taxon>Hymenobacteraceae</taxon>
        <taxon>Hymenobacter</taxon>
    </lineage>
</organism>